<protein>
    <submittedName>
        <fullName evidence="2">Uncharacterized protein</fullName>
    </submittedName>
</protein>
<feature type="compositionally biased region" description="Basic and acidic residues" evidence="1">
    <location>
        <begin position="445"/>
        <end position="454"/>
    </location>
</feature>
<dbReference type="OrthoDB" id="5378502at2759"/>
<dbReference type="Proteomes" id="UP000000560">
    <property type="component" value="Chromosome VIII"/>
</dbReference>
<dbReference type="eggNOG" id="ENOG502T3HB">
    <property type="taxonomic scope" value="Eukaryota"/>
</dbReference>
<proteinExistence type="predicted"/>
<organism evidence="2 3">
    <name type="scientific">Emericella nidulans (strain FGSC A4 / ATCC 38163 / CBS 112.46 / NRRL 194 / M139)</name>
    <name type="common">Aspergillus nidulans</name>
    <dbReference type="NCBI Taxonomy" id="227321"/>
    <lineage>
        <taxon>Eukaryota</taxon>
        <taxon>Fungi</taxon>
        <taxon>Dikarya</taxon>
        <taxon>Ascomycota</taxon>
        <taxon>Pezizomycotina</taxon>
        <taxon>Eurotiomycetes</taxon>
        <taxon>Eurotiomycetidae</taxon>
        <taxon>Eurotiales</taxon>
        <taxon>Aspergillaceae</taxon>
        <taxon>Aspergillus</taxon>
        <taxon>Aspergillus subgen. Nidulantes</taxon>
    </lineage>
</organism>
<feature type="compositionally biased region" description="Basic and acidic residues" evidence="1">
    <location>
        <begin position="29"/>
        <end position="38"/>
    </location>
</feature>
<reference evidence="3" key="1">
    <citation type="journal article" date="2005" name="Nature">
        <title>Sequencing of Aspergillus nidulans and comparative analysis with A. fumigatus and A. oryzae.</title>
        <authorList>
            <person name="Galagan J.E."/>
            <person name="Calvo S.E."/>
            <person name="Cuomo C."/>
            <person name="Ma L.J."/>
            <person name="Wortman J.R."/>
            <person name="Batzoglou S."/>
            <person name="Lee S.I."/>
            <person name="Basturkmen M."/>
            <person name="Spevak C.C."/>
            <person name="Clutterbuck J."/>
            <person name="Kapitonov V."/>
            <person name="Jurka J."/>
            <person name="Scazzocchio C."/>
            <person name="Farman M."/>
            <person name="Butler J."/>
            <person name="Purcell S."/>
            <person name="Harris S."/>
            <person name="Braus G.H."/>
            <person name="Draht O."/>
            <person name="Busch S."/>
            <person name="D'Enfert C."/>
            <person name="Bouchier C."/>
            <person name="Goldman G.H."/>
            <person name="Bell-Pedersen D."/>
            <person name="Griffiths-Jones S."/>
            <person name="Doonan J.H."/>
            <person name="Yu J."/>
            <person name="Vienken K."/>
            <person name="Pain A."/>
            <person name="Freitag M."/>
            <person name="Selker E.U."/>
            <person name="Archer D.B."/>
            <person name="Penalva M.A."/>
            <person name="Oakley B.R."/>
            <person name="Momany M."/>
            <person name="Tanaka T."/>
            <person name="Kumagai T."/>
            <person name="Asai K."/>
            <person name="Machida M."/>
            <person name="Nierman W.C."/>
            <person name="Denning D.W."/>
            <person name="Caddick M."/>
            <person name="Hynes M."/>
            <person name="Paoletti M."/>
            <person name="Fischer R."/>
            <person name="Miller B."/>
            <person name="Dyer P."/>
            <person name="Sachs M.S."/>
            <person name="Osmani S.A."/>
            <person name="Birren B.W."/>
        </authorList>
    </citation>
    <scope>NUCLEOTIDE SEQUENCE [LARGE SCALE GENOMIC DNA]</scope>
    <source>
        <strain evidence="3">FGSC A4 / ATCC 38163 / CBS 112.46 / NRRL 194 / M139</strain>
    </source>
</reference>
<accession>C8VU73</accession>
<dbReference type="OMA" id="HMASNGE"/>
<dbReference type="GeneID" id="2876773"/>
<dbReference type="InParanoid" id="C8VU73"/>
<feature type="compositionally biased region" description="Basic and acidic residues" evidence="1">
    <location>
        <begin position="64"/>
        <end position="77"/>
    </location>
</feature>
<feature type="compositionally biased region" description="Polar residues" evidence="1">
    <location>
        <begin position="563"/>
        <end position="591"/>
    </location>
</feature>
<dbReference type="EMBL" id="BN001308">
    <property type="protein sequence ID" value="CBF88375.1"/>
    <property type="molecule type" value="Genomic_DNA"/>
</dbReference>
<dbReference type="AlphaFoldDB" id="C8VU73"/>
<reference evidence="3" key="2">
    <citation type="journal article" date="2009" name="Fungal Genet. Biol.">
        <title>The 2008 update of the Aspergillus nidulans genome annotation: a community effort.</title>
        <authorList>
            <person name="Wortman J.R."/>
            <person name="Gilsenan J.M."/>
            <person name="Joardar V."/>
            <person name="Deegan J."/>
            <person name="Clutterbuck J."/>
            <person name="Andersen M.R."/>
            <person name="Archer D."/>
            <person name="Bencina M."/>
            <person name="Braus G."/>
            <person name="Coutinho P."/>
            <person name="von Dohren H."/>
            <person name="Doonan J."/>
            <person name="Driessen A.J."/>
            <person name="Durek P."/>
            <person name="Espeso E."/>
            <person name="Fekete E."/>
            <person name="Flipphi M."/>
            <person name="Estrada C.G."/>
            <person name="Geysens S."/>
            <person name="Goldman G."/>
            <person name="de Groot P.W."/>
            <person name="Hansen K."/>
            <person name="Harris S.D."/>
            <person name="Heinekamp T."/>
            <person name="Helmstaedt K."/>
            <person name="Henrissat B."/>
            <person name="Hofmann G."/>
            <person name="Homan T."/>
            <person name="Horio T."/>
            <person name="Horiuchi H."/>
            <person name="James S."/>
            <person name="Jones M."/>
            <person name="Karaffa L."/>
            <person name="Karanyi Z."/>
            <person name="Kato M."/>
            <person name="Keller N."/>
            <person name="Kelly D.E."/>
            <person name="Kiel J.A."/>
            <person name="Kim J.M."/>
            <person name="van der Klei I.J."/>
            <person name="Klis F.M."/>
            <person name="Kovalchuk A."/>
            <person name="Krasevec N."/>
            <person name="Kubicek C.P."/>
            <person name="Liu B."/>
            <person name="Maccabe A."/>
            <person name="Meyer V."/>
            <person name="Mirabito P."/>
            <person name="Miskei M."/>
            <person name="Mos M."/>
            <person name="Mullins J."/>
            <person name="Nelson D.R."/>
            <person name="Nielsen J."/>
            <person name="Oakley B.R."/>
            <person name="Osmani S.A."/>
            <person name="Pakula T."/>
            <person name="Paszewski A."/>
            <person name="Paulsen I."/>
            <person name="Pilsyk S."/>
            <person name="Pocsi I."/>
            <person name="Punt P.J."/>
            <person name="Ram A.F."/>
            <person name="Ren Q."/>
            <person name="Robellet X."/>
            <person name="Robson G."/>
            <person name="Seiboth B."/>
            <person name="van Solingen P."/>
            <person name="Specht T."/>
            <person name="Sun J."/>
            <person name="Taheri-Talesh N."/>
            <person name="Takeshita N."/>
            <person name="Ussery D."/>
            <person name="vanKuyk P.A."/>
            <person name="Visser H."/>
            <person name="van de Vondervoort P.J."/>
            <person name="de Vries R.P."/>
            <person name="Walton J."/>
            <person name="Xiang X."/>
            <person name="Xiong Y."/>
            <person name="Zeng A.P."/>
            <person name="Brandt B.W."/>
            <person name="Cornell M.J."/>
            <person name="van den Hondel C.A."/>
            <person name="Visser J."/>
            <person name="Oliver S.G."/>
            <person name="Turner G."/>
        </authorList>
    </citation>
    <scope>GENOME REANNOTATION</scope>
    <source>
        <strain evidence="3">FGSC A4 / ATCC 38163 / CBS 112.46 / NRRL 194 / M139</strain>
    </source>
</reference>
<dbReference type="RefSeq" id="XP_658598.2">
    <property type="nucleotide sequence ID" value="XM_653506.2"/>
</dbReference>
<sequence>MHMNLRKNIRLPQHFNPDHFYGPMSQRSLRGDDKKRPAYTDYNPNLPPAAFPTLERPRGARYGQDIHQRDNDEDRLNKASRRNSRRSFDDLCASVNPNGKREPSPTAHVTEIPLDQLDNYVASNGELNPIWVSNMARMAAAGKDADVDMDMEDTDLEGTVTGECRSISPGPQNPTWADLSPRMRAEIFQNLLEHHSYPAVCRMLDLTVEERDDIADILELRRNQIEQEDMQLDAMRAKQLRELSKVDNSFKTQKQSYQLVFRKTSRQTFRALRDFIEPDRDFFACKSSELTVAKIFLHKRGIESKFVGIWGNGSASIHTSDGEAPPLGRVGFDGASGPKPVFGTIKEAHAHRLITVPESQSETSATSKTTFTDWLGNSSAGSLLENVQPNGKRSRPGKYLAHFKGSIDQEKGRCTRNRRQISAFGLHESRPVPSEIPHARSSSPLDRHSSERLALKHRQQQQPQRQNNHSPRPSSTPNCLPKNKKAFLLPLPLQSTDGELYSHRVKARKIPYFQPSTNGRSAGTRQVQNIQQQKLIEIQAPQASTADTISDPSEWLQEEPLSTAESSSSPDTRLSQFSDLPTPQTVAINTSFSSTRAGYRGRLVDEDERGDEFMHWDEMILLPSD</sequence>
<feature type="region of interest" description="Disordered" evidence="1">
    <location>
        <begin position="557"/>
        <end position="591"/>
    </location>
</feature>
<dbReference type="VEuPathDB" id="FungiDB:AN10141"/>
<feature type="region of interest" description="Disordered" evidence="1">
    <location>
        <begin position="1"/>
        <end position="108"/>
    </location>
</feature>
<feature type="region of interest" description="Disordered" evidence="1">
    <location>
        <begin position="423"/>
        <end position="483"/>
    </location>
</feature>
<dbReference type="STRING" id="227321.C8VU73"/>
<dbReference type="KEGG" id="ani:ANIA_10141"/>
<evidence type="ECO:0000256" key="1">
    <source>
        <dbReference type="SAM" id="MobiDB-lite"/>
    </source>
</evidence>
<feature type="compositionally biased region" description="Low complexity" evidence="1">
    <location>
        <begin position="460"/>
        <end position="473"/>
    </location>
</feature>
<name>C8VU73_EMENI</name>
<gene>
    <name evidence="2" type="ORF">ANIA_10141</name>
</gene>
<evidence type="ECO:0000313" key="2">
    <source>
        <dbReference type="EMBL" id="CBF88375.1"/>
    </source>
</evidence>
<evidence type="ECO:0000313" key="3">
    <source>
        <dbReference type="Proteomes" id="UP000000560"/>
    </source>
</evidence>
<dbReference type="HOGENOM" id="CLU_437435_0_0_1"/>
<keyword evidence="3" id="KW-1185">Reference proteome</keyword>